<gene>
    <name evidence="3" type="primary">MYT1L</name>
</gene>
<feature type="region of interest" description="Disordered" evidence="1">
    <location>
        <begin position="52"/>
        <end position="108"/>
    </location>
</feature>
<protein>
    <submittedName>
        <fullName evidence="3">MYT1L</fullName>
    </submittedName>
</protein>
<dbReference type="InterPro" id="IPR013681">
    <property type="entry name" value="Myelin_TF"/>
</dbReference>
<dbReference type="AlphaFoldDB" id="A0A0S7EU46"/>
<organism evidence="3">
    <name type="scientific">Poeciliopsis prolifica</name>
    <name type="common">blackstripe livebearer</name>
    <dbReference type="NCBI Taxonomy" id="188132"/>
    <lineage>
        <taxon>Eukaryota</taxon>
        <taxon>Metazoa</taxon>
        <taxon>Chordata</taxon>
        <taxon>Craniata</taxon>
        <taxon>Vertebrata</taxon>
        <taxon>Euteleostomi</taxon>
        <taxon>Actinopterygii</taxon>
        <taxon>Neopterygii</taxon>
        <taxon>Teleostei</taxon>
        <taxon>Neoteleostei</taxon>
        <taxon>Acanthomorphata</taxon>
        <taxon>Ovalentaria</taxon>
        <taxon>Atherinomorphae</taxon>
        <taxon>Cyprinodontiformes</taxon>
        <taxon>Poeciliidae</taxon>
        <taxon>Poeciliinae</taxon>
        <taxon>Poeciliopsis</taxon>
    </lineage>
</organism>
<proteinExistence type="predicted"/>
<feature type="compositionally biased region" description="Low complexity" evidence="1">
    <location>
        <begin position="11"/>
        <end position="23"/>
    </location>
</feature>
<accession>A0A0S7EU46</accession>
<reference evidence="3" key="1">
    <citation type="submission" date="2014-12" db="EMBL/GenBank/DDBJ databases">
        <title>Parallel Evolution in Life History Adaptation Evident in the Tissue-Specific Poeciliopsis prolifica transcriptome.</title>
        <authorList>
            <person name="Jue N.K."/>
            <person name="Foley R.J."/>
            <person name="Obergfell C."/>
            <person name="Reznick D.N."/>
            <person name="O'Neill R.J."/>
            <person name="O'Neill M.J."/>
        </authorList>
    </citation>
    <scope>NUCLEOTIDE SEQUENCE</scope>
</reference>
<feature type="non-terminal residue" evidence="3">
    <location>
        <position position="108"/>
    </location>
</feature>
<dbReference type="Pfam" id="PF08474">
    <property type="entry name" value="MYT1"/>
    <property type="match status" value="1"/>
</dbReference>
<feature type="non-terminal residue" evidence="3">
    <location>
        <position position="1"/>
    </location>
</feature>
<feature type="compositionally biased region" description="Low complexity" evidence="1">
    <location>
        <begin position="77"/>
        <end position="99"/>
    </location>
</feature>
<dbReference type="EMBL" id="GBYX01475834">
    <property type="protein sequence ID" value="JAO05843.1"/>
    <property type="molecule type" value="Transcribed_RNA"/>
</dbReference>
<name>A0A0S7EU46_9TELE</name>
<evidence type="ECO:0000259" key="2">
    <source>
        <dbReference type="Pfam" id="PF08474"/>
    </source>
</evidence>
<sequence length="108" mass="11577">KELEKYSKTSYDYAGYDGQQAGYGKRGPASKALQGRDLSPKRIRCEAVLQDVEPGQQHHQLRPQQQQQLERGGGAAAGAAAPAAPAARAALTTPTTWRPPTWPPPPSS</sequence>
<feature type="compositionally biased region" description="Low complexity" evidence="1">
    <location>
        <begin position="54"/>
        <end position="70"/>
    </location>
</feature>
<feature type="domain" description="Myelin transcription factor 1" evidence="2">
    <location>
        <begin position="1"/>
        <end position="55"/>
    </location>
</feature>
<feature type="region of interest" description="Disordered" evidence="1">
    <location>
        <begin position="1"/>
        <end position="37"/>
    </location>
</feature>
<evidence type="ECO:0000256" key="1">
    <source>
        <dbReference type="SAM" id="MobiDB-lite"/>
    </source>
</evidence>
<evidence type="ECO:0000313" key="3">
    <source>
        <dbReference type="EMBL" id="JAO05843.1"/>
    </source>
</evidence>